<accession>A0A9X1NCA5</accession>
<evidence type="ECO:0000259" key="2">
    <source>
        <dbReference type="Pfam" id="PF13625"/>
    </source>
</evidence>
<comment type="caution">
    <text evidence="3">The sequence shown here is derived from an EMBL/GenBank/DDBJ whole genome shotgun (WGS) entry which is preliminary data.</text>
</comment>
<protein>
    <submittedName>
        <fullName evidence="3">Helicase-associated domain-containing protein</fullName>
    </submittedName>
</protein>
<keyword evidence="3" id="KW-0067">ATP-binding</keyword>
<dbReference type="GO" id="GO:0004386">
    <property type="term" value="F:helicase activity"/>
    <property type="evidence" value="ECO:0007669"/>
    <property type="project" value="UniProtKB-KW"/>
</dbReference>
<dbReference type="InterPro" id="IPR032830">
    <property type="entry name" value="XPB/Ssl2_N"/>
</dbReference>
<dbReference type="Proteomes" id="UP001138997">
    <property type="component" value="Unassembled WGS sequence"/>
</dbReference>
<reference evidence="3" key="1">
    <citation type="submission" date="2021-11" db="EMBL/GenBank/DDBJ databases">
        <title>Streptomyces corallinus and Kineosporia corallina sp. nov., two new coral-derived marine actinobacteria.</title>
        <authorList>
            <person name="Buangrab K."/>
            <person name="Sutthacheep M."/>
            <person name="Yeemin T."/>
            <person name="Harunari E."/>
            <person name="Igarashi Y."/>
            <person name="Sripreechasak P."/>
            <person name="Kanchanasin P."/>
            <person name="Tanasupawat S."/>
            <person name="Phongsopitanun W."/>
        </authorList>
    </citation>
    <scope>NUCLEOTIDE SEQUENCE</scope>
    <source>
        <strain evidence="3">JCM 31032</strain>
    </source>
</reference>
<keyword evidence="3" id="KW-0378">Hydrolase</keyword>
<evidence type="ECO:0000313" key="3">
    <source>
        <dbReference type="EMBL" id="MCD5312587.1"/>
    </source>
</evidence>
<organism evidence="3 4">
    <name type="scientific">Kineosporia babensis</name>
    <dbReference type="NCBI Taxonomy" id="499548"/>
    <lineage>
        <taxon>Bacteria</taxon>
        <taxon>Bacillati</taxon>
        <taxon>Actinomycetota</taxon>
        <taxon>Actinomycetes</taxon>
        <taxon>Kineosporiales</taxon>
        <taxon>Kineosporiaceae</taxon>
        <taxon>Kineosporia</taxon>
    </lineage>
</organism>
<sequence length="818" mass="86297">MPPTPVRSLADELRSWDDERLVALLEQRPDLTVPPPADLGGLATAAVTRLSVQRAVDGLNARTLQVLEVMAVSPEPVSSGELSRRWGASVSGPLAQLRGLGLVWGGARSLHLVRAARESLGPHPAGLGPPLAEALGRRSPQRLAEVMEDLGLAPSGDPDTALARLAEHLGDPDRVKALLEQAPGSAPQVLERLVWGPPVGQVPDADRPVRAGTAGSPVEWLLAHGLLAVADPGHVVLPREIGLALRGGKVHRRPEQSPPPLELRERKAKHVDDTAALAAAEAVRLVEELGSRWGTDPPALLRAGGLSVRDLRRTAGHLDVDENAAGLIVEIALAAGLVADDGEADPSWLPTAEFDAWLAGSVGERWIKLALAWWDSPRAAGLIGTRGPKEGPIAALGPGVERPQARIVRQRVLGDLAESTRRHAEGMTSVLTDPAGSGLVDRLAWQAPRRASAGQPELVRWALNEAAWLGITGMAALSSFGRLLVEAAETAPGYGSGAEPARRTVGAKPAADLLDETLPAPVDHVLLQADLTVVAPGRLPAPIERELTLMAEVESRGGASVFRFTTASVRRALDAGRTGEDLTRWLAEHSRTPVPQPLEYLISDSARRYGRLRVGVASAYLRADDEALLSEVLADRRAAGLRLRRLAPTVLAAAAPPDVVLSALREMGLAPAAESPDGDLLVHAVPPRRSRSGGSPVARRQPPPTATHEALLNAVRAMRAVEENVRRPVVAGAEPPPLVPMDPAGAIAVLRDAAATRRPLWIGYLEDAGKPVRQLIEPLAVEGGRIRALELASGRVRGYSVHRVIAVAGTDETASGTG</sequence>
<keyword evidence="4" id="KW-1185">Reference proteome</keyword>
<proteinExistence type="predicted"/>
<dbReference type="RefSeq" id="WP_231442956.1">
    <property type="nucleotide sequence ID" value="NZ_JAJOMB010000008.1"/>
</dbReference>
<dbReference type="AlphaFoldDB" id="A0A9X1NCA5"/>
<dbReference type="Pfam" id="PF13625">
    <property type="entry name" value="Helicase_C_3"/>
    <property type="match status" value="1"/>
</dbReference>
<evidence type="ECO:0000313" key="4">
    <source>
        <dbReference type="Proteomes" id="UP001138997"/>
    </source>
</evidence>
<feature type="domain" description="Helicase XPB/Ssl2 N-terminal" evidence="2">
    <location>
        <begin position="525"/>
        <end position="647"/>
    </location>
</feature>
<keyword evidence="3" id="KW-0347">Helicase</keyword>
<dbReference type="EMBL" id="JAJOMB010000008">
    <property type="protein sequence ID" value="MCD5312587.1"/>
    <property type="molecule type" value="Genomic_DNA"/>
</dbReference>
<gene>
    <name evidence="3" type="ORF">LR394_16895</name>
</gene>
<name>A0A9X1NCA5_9ACTN</name>
<feature type="region of interest" description="Disordered" evidence="1">
    <location>
        <begin position="685"/>
        <end position="705"/>
    </location>
</feature>
<keyword evidence="3" id="KW-0547">Nucleotide-binding</keyword>
<evidence type="ECO:0000256" key="1">
    <source>
        <dbReference type="SAM" id="MobiDB-lite"/>
    </source>
</evidence>